<name>A0ABW2PIG4_9BACL</name>
<dbReference type="Proteomes" id="UP001596439">
    <property type="component" value="Unassembled WGS sequence"/>
</dbReference>
<protein>
    <submittedName>
        <fullName evidence="1">Uncharacterized protein</fullName>
    </submittedName>
</protein>
<sequence length="121" mass="13961">MITKDFDLDDVFLMSEIIDKMDLRLDVENALDMTNFEGKTEEQVGRELMMKVFPDLGAKVVRRLHKARREVKQFVANMTGMKESEVGKLRPKELKDFFKELVEREGFADFLADAGISIGKE</sequence>
<evidence type="ECO:0000313" key="2">
    <source>
        <dbReference type="Proteomes" id="UP001596439"/>
    </source>
</evidence>
<dbReference type="RefSeq" id="WP_214787100.1">
    <property type="nucleotide sequence ID" value="NZ_JANIEL010000051.1"/>
</dbReference>
<organism evidence="1 2">
    <name type="scientific">Exiguobacterium aestuarii</name>
    <dbReference type="NCBI Taxonomy" id="273527"/>
    <lineage>
        <taxon>Bacteria</taxon>
        <taxon>Bacillati</taxon>
        <taxon>Bacillota</taxon>
        <taxon>Bacilli</taxon>
        <taxon>Bacillales</taxon>
        <taxon>Bacillales Family XII. Incertae Sedis</taxon>
        <taxon>Exiguobacterium</taxon>
    </lineage>
</organism>
<proteinExistence type="predicted"/>
<reference evidence="2" key="1">
    <citation type="journal article" date="2019" name="Int. J. Syst. Evol. Microbiol.">
        <title>The Global Catalogue of Microorganisms (GCM) 10K type strain sequencing project: providing services to taxonomists for standard genome sequencing and annotation.</title>
        <authorList>
            <consortium name="The Broad Institute Genomics Platform"/>
            <consortium name="The Broad Institute Genome Sequencing Center for Infectious Disease"/>
            <person name="Wu L."/>
            <person name="Ma J."/>
        </authorList>
    </citation>
    <scope>NUCLEOTIDE SEQUENCE [LARGE SCALE GENOMIC DNA]</scope>
    <source>
        <strain evidence="2">CCUG 55590</strain>
    </source>
</reference>
<keyword evidence="2" id="KW-1185">Reference proteome</keyword>
<accession>A0ABW2PIG4</accession>
<dbReference type="EMBL" id="JBHTCE010000001">
    <property type="protein sequence ID" value="MFC7389263.1"/>
    <property type="molecule type" value="Genomic_DNA"/>
</dbReference>
<comment type="caution">
    <text evidence="1">The sequence shown here is derived from an EMBL/GenBank/DDBJ whole genome shotgun (WGS) entry which is preliminary data.</text>
</comment>
<evidence type="ECO:0000313" key="1">
    <source>
        <dbReference type="EMBL" id="MFC7389263.1"/>
    </source>
</evidence>
<gene>
    <name evidence="1" type="ORF">ACFQO8_03840</name>
</gene>